<organism evidence="2 3">
    <name type="scientific">Paragonimus westermani</name>
    <dbReference type="NCBI Taxonomy" id="34504"/>
    <lineage>
        <taxon>Eukaryota</taxon>
        <taxon>Metazoa</taxon>
        <taxon>Spiralia</taxon>
        <taxon>Lophotrochozoa</taxon>
        <taxon>Platyhelminthes</taxon>
        <taxon>Trematoda</taxon>
        <taxon>Digenea</taxon>
        <taxon>Plagiorchiida</taxon>
        <taxon>Troglotremata</taxon>
        <taxon>Troglotrematidae</taxon>
        <taxon>Paragonimus</taxon>
    </lineage>
</organism>
<dbReference type="InterPro" id="IPR013098">
    <property type="entry name" value="Ig_I-set"/>
</dbReference>
<dbReference type="InterPro" id="IPR003599">
    <property type="entry name" value="Ig_sub"/>
</dbReference>
<accession>A0A8T0D8M7</accession>
<comment type="caution">
    <text evidence="2">The sequence shown here is derived from an EMBL/GenBank/DDBJ whole genome shotgun (WGS) entry which is preliminary data.</text>
</comment>
<evidence type="ECO:0000259" key="1">
    <source>
        <dbReference type="PROSITE" id="PS50835"/>
    </source>
</evidence>
<dbReference type="Gene3D" id="2.60.40.10">
    <property type="entry name" value="Immunoglobulins"/>
    <property type="match status" value="2"/>
</dbReference>
<feature type="domain" description="Ig-like" evidence="1">
    <location>
        <begin position="1"/>
        <end position="77"/>
    </location>
</feature>
<evidence type="ECO:0000313" key="3">
    <source>
        <dbReference type="Proteomes" id="UP000699462"/>
    </source>
</evidence>
<name>A0A8T0D8M7_9TREM</name>
<dbReference type="InterPro" id="IPR036179">
    <property type="entry name" value="Ig-like_dom_sf"/>
</dbReference>
<sequence>LSCQILTDSRSVDIKWLRNGEELSASEKFELAPLDDVGFTRLKVLDAGPEDSGEYTCVVKCIGALHDTMSLTARTVSSSSSVVIENLLQMTRRAIAFSHSRLECRIETDMEPVRVNWLLNTEELTMSDRLETCFAKDTGYISLTIHKVQPLDSGEYTCVVSGTVTESATTRSTEKTIRSTVKIIIEG</sequence>
<dbReference type="PANTHER" id="PTHR47633">
    <property type="entry name" value="IMMUNOGLOBULIN"/>
    <property type="match status" value="1"/>
</dbReference>
<dbReference type="Pfam" id="PF07679">
    <property type="entry name" value="I-set"/>
    <property type="match status" value="2"/>
</dbReference>
<dbReference type="CDD" id="cd00096">
    <property type="entry name" value="Ig"/>
    <property type="match status" value="1"/>
</dbReference>
<keyword evidence="3" id="KW-1185">Reference proteome</keyword>
<dbReference type="OrthoDB" id="6263283at2759"/>
<dbReference type="SMART" id="SM00409">
    <property type="entry name" value="IG"/>
    <property type="match status" value="2"/>
</dbReference>
<dbReference type="SUPFAM" id="SSF48726">
    <property type="entry name" value="Immunoglobulin"/>
    <property type="match status" value="2"/>
</dbReference>
<feature type="domain" description="Ig-like" evidence="1">
    <location>
        <begin position="102"/>
        <end position="178"/>
    </location>
</feature>
<dbReference type="PANTHER" id="PTHR47633:SF4">
    <property type="entry name" value="MYOPALLADIN ISOFORM X1"/>
    <property type="match status" value="1"/>
</dbReference>
<gene>
    <name evidence="2" type="ORF">P879_11806</name>
</gene>
<dbReference type="EMBL" id="JTDF01015035">
    <property type="protein sequence ID" value="KAF8563031.1"/>
    <property type="molecule type" value="Genomic_DNA"/>
</dbReference>
<feature type="non-terminal residue" evidence="2">
    <location>
        <position position="1"/>
    </location>
</feature>
<dbReference type="PROSITE" id="PS50835">
    <property type="entry name" value="IG_LIKE"/>
    <property type="match status" value="2"/>
</dbReference>
<dbReference type="Proteomes" id="UP000699462">
    <property type="component" value="Unassembled WGS sequence"/>
</dbReference>
<reference evidence="2 3" key="1">
    <citation type="submission" date="2019-07" db="EMBL/GenBank/DDBJ databases">
        <title>Annotation for the trematode Paragonimus westermani.</title>
        <authorList>
            <person name="Choi Y.-J."/>
        </authorList>
    </citation>
    <scope>NUCLEOTIDE SEQUENCE [LARGE SCALE GENOMIC DNA]</scope>
    <source>
        <strain evidence="2">180907_Pwestermani</strain>
    </source>
</reference>
<evidence type="ECO:0000313" key="2">
    <source>
        <dbReference type="EMBL" id="KAF8563031.1"/>
    </source>
</evidence>
<dbReference type="AlphaFoldDB" id="A0A8T0D8M7"/>
<proteinExistence type="predicted"/>
<dbReference type="InterPro" id="IPR013783">
    <property type="entry name" value="Ig-like_fold"/>
</dbReference>
<protein>
    <recommendedName>
        <fullName evidence="1">Ig-like domain-containing protein</fullName>
    </recommendedName>
</protein>
<dbReference type="InterPro" id="IPR007110">
    <property type="entry name" value="Ig-like_dom"/>
</dbReference>